<name>A0A6L3SSY9_9HYPH</name>
<gene>
    <name evidence="3" type="ORF">F6X53_28120</name>
</gene>
<dbReference type="GO" id="GO:0008270">
    <property type="term" value="F:zinc ion binding"/>
    <property type="evidence" value="ECO:0007669"/>
    <property type="project" value="InterPro"/>
</dbReference>
<organism evidence="3 4">
    <name type="scientific">Methylobacterium soli</name>
    <dbReference type="NCBI Taxonomy" id="553447"/>
    <lineage>
        <taxon>Bacteria</taxon>
        <taxon>Pseudomonadati</taxon>
        <taxon>Pseudomonadota</taxon>
        <taxon>Alphaproteobacteria</taxon>
        <taxon>Hyphomicrobiales</taxon>
        <taxon>Methylobacteriaceae</taxon>
        <taxon>Methylobacterium</taxon>
    </lineage>
</organism>
<proteinExistence type="inferred from homology"/>
<reference evidence="3 4" key="1">
    <citation type="submission" date="2019-09" db="EMBL/GenBank/DDBJ databases">
        <title>YIM 48816 draft genome.</title>
        <authorList>
            <person name="Jiang L."/>
        </authorList>
    </citation>
    <scope>NUCLEOTIDE SEQUENCE [LARGE SCALE GENOMIC DNA]</scope>
    <source>
        <strain evidence="3 4">YIM 48816</strain>
    </source>
</reference>
<comment type="caution">
    <text evidence="3">The sequence shown here is derived from an EMBL/GenBank/DDBJ whole genome shotgun (WGS) entry which is preliminary data.</text>
</comment>
<comment type="similarity">
    <text evidence="1">Belongs to the ros/MucR family.</text>
</comment>
<dbReference type="GO" id="GO:0006355">
    <property type="term" value="P:regulation of DNA-templated transcription"/>
    <property type="evidence" value="ECO:0007669"/>
    <property type="project" value="InterPro"/>
</dbReference>
<feature type="region of interest" description="Disordered" evidence="2">
    <location>
        <begin position="132"/>
        <end position="153"/>
    </location>
</feature>
<dbReference type="Gene3D" id="1.10.10.1550">
    <property type="entry name" value="ROS/MUCR transcriptional regulator protein"/>
    <property type="match status" value="1"/>
</dbReference>
<evidence type="ECO:0000256" key="2">
    <source>
        <dbReference type="SAM" id="MobiDB-lite"/>
    </source>
</evidence>
<sequence length="153" mass="16480">MAEMEEASESNHLELAADIVSAYVSNNPVRVTDLPSLIRDVHAALNNLAVDPSSAAEPEAEKATPSQIRKSITPDALISFLDGKPYKTLKRHLTGHGLDPYSYRERYGLPRDYPMVAANYAAQRSELAKSIGLGRPGAPVAAKAPKGRTRKAG</sequence>
<dbReference type="RefSeq" id="WP_151004619.1">
    <property type="nucleotide sequence ID" value="NZ_BPQY01000271.1"/>
</dbReference>
<protein>
    <submittedName>
        <fullName evidence="3">MucR family transcriptional regulator</fullName>
    </submittedName>
</protein>
<keyword evidence="4" id="KW-1185">Reference proteome</keyword>
<dbReference type="GO" id="GO:0003677">
    <property type="term" value="F:DNA binding"/>
    <property type="evidence" value="ECO:0007669"/>
    <property type="project" value="InterPro"/>
</dbReference>
<dbReference type="Proteomes" id="UP000474159">
    <property type="component" value="Unassembled WGS sequence"/>
</dbReference>
<dbReference type="EMBL" id="VZZK01000048">
    <property type="protein sequence ID" value="KAB1072553.1"/>
    <property type="molecule type" value="Genomic_DNA"/>
</dbReference>
<accession>A0A6L3SSY9</accession>
<dbReference type="InterPro" id="IPR041920">
    <property type="entry name" value="ROS/MUCR_sf"/>
</dbReference>
<dbReference type="InterPro" id="IPR008807">
    <property type="entry name" value="ROS_MUCR"/>
</dbReference>
<evidence type="ECO:0000313" key="4">
    <source>
        <dbReference type="Proteomes" id="UP000474159"/>
    </source>
</evidence>
<dbReference type="Pfam" id="PF05443">
    <property type="entry name" value="ROS_MUCR"/>
    <property type="match status" value="1"/>
</dbReference>
<dbReference type="AlphaFoldDB" id="A0A6L3SSY9"/>
<evidence type="ECO:0000313" key="3">
    <source>
        <dbReference type="EMBL" id="KAB1072553.1"/>
    </source>
</evidence>
<evidence type="ECO:0000256" key="1">
    <source>
        <dbReference type="ARBA" id="ARBA00007031"/>
    </source>
</evidence>
<dbReference type="OrthoDB" id="9809693at2"/>